<dbReference type="InterPro" id="IPR029787">
    <property type="entry name" value="Nucleotide_cyclase"/>
</dbReference>
<dbReference type="PANTHER" id="PTHR45138:SF9">
    <property type="entry name" value="DIGUANYLATE CYCLASE DGCM-RELATED"/>
    <property type="match status" value="1"/>
</dbReference>
<dbReference type="InterPro" id="IPR050469">
    <property type="entry name" value="Diguanylate_Cyclase"/>
</dbReference>
<dbReference type="CDD" id="cd01949">
    <property type="entry name" value="GGDEF"/>
    <property type="match status" value="1"/>
</dbReference>
<dbReference type="InterPro" id="IPR003018">
    <property type="entry name" value="GAF"/>
</dbReference>
<sequence length="325" mass="36970">MFKTNQWVFSGKDSQISLQKWQKTVDLMTELFSAPAGFVVQATDAGYRIVVASEQRENPYKAGEVVPLDTNIFCKKVVQDNQALYVNHASKDDMWLDNPEVTQDGFESYLGLPIHWPDGEVFGTFCVMDFEQTDYQRNYLELIKQLRDMVEDDLALINSFVQMREIAMLDPLTHIYNRRALNLLAQQKLSLSGRLGFDVCCLFIDINDFKKLNDNYGHEIGDQALMTLAKTLKSHLRDADIIGRLGGDEFVALIQISDKRLISHVIDKIINAYQAELADKNLPTLTLSIGRSFSSSEKESFEALLDMADKDMYSVKQAFKLAKKP</sequence>
<accession>A0ABU1BCG3</accession>
<comment type="caution">
    <text evidence="4">The sequence shown here is derived from an EMBL/GenBank/DDBJ whole genome shotgun (WGS) entry which is preliminary data.</text>
</comment>
<dbReference type="EMBL" id="JAVIFY010000006">
    <property type="protein sequence ID" value="MDQ9092050.1"/>
    <property type="molecule type" value="Genomic_DNA"/>
</dbReference>
<proteinExistence type="predicted"/>
<feature type="domain" description="GGDEF" evidence="3">
    <location>
        <begin position="197"/>
        <end position="325"/>
    </location>
</feature>
<evidence type="ECO:0000256" key="1">
    <source>
        <dbReference type="ARBA" id="ARBA00012528"/>
    </source>
</evidence>
<keyword evidence="5" id="KW-1185">Reference proteome</keyword>
<dbReference type="Gene3D" id="3.30.450.40">
    <property type="match status" value="1"/>
</dbReference>
<keyword evidence="4" id="KW-0548">Nucleotidyltransferase</keyword>
<gene>
    <name evidence="4" type="ORF">RC083_10655</name>
</gene>
<dbReference type="Proteomes" id="UP001226574">
    <property type="component" value="Unassembled WGS sequence"/>
</dbReference>
<reference evidence="4 5" key="1">
    <citation type="submission" date="2023-08" db="EMBL/GenBank/DDBJ databases">
        <title>Pseudoalteromonas haloplanktis LL1 genome.</title>
        <authorList>
            <person name="Wu S."/>
        </authorList>
    </citation>
    <scope>NUCLEOTIDE SEQUENCE [LARGE SCALE GENOMIC DNA]</scope>
    <source>
        <strain evidence="4 5">LL1</strain>
    </source>
</reference>
<dbReference type="Gene3D" id="3.30.70.270">
    <property type="match status" value="1"/>
</dbReference>
<dbReference type="InterPro" id="IPR043128">
    <property type="entry name" value="Rev_trsase/Diguanyl_cyclase"/>
</dbReference>
<dbReference type="Pfam" id="PF00990">
    <property type="entry name" value="GGDEF"/>
    <property type="match status" value="1"/>
</dbReference>
<dbReference type="InterPro" id="IPR029016">
    <property type="entry name" value="GAF-like_dom_sf"/>
</dbReference>
<evidence type="ECO:0000313" key="4">
    <source>
        <dbReference type="EMBL" id="MDQ9092050.1"/>
    </source>
</evidence>
<dbReference type="PROSITE" id="PS50887">
    <property type="entry name" value="GGDEF"/>
    <property type="match status" value="1"/>
</dbReference>
<protein>
    <recommendedName>
        <fullName evidence="1">diguanylate cyclase</fullName>
        <ecNumber evidence="1">2.7.7.65</ecNumber>
    </recommendedName>
</protein>
<name>A0ABU1BCG3_PSEHA</name>
<dbReference type="SUPFAM" id="SSF55781">
    <property type="entry name" value="GAF domain-like"/>
    <property type="match status" value="1"/>
</dbReference>
<organism evidence="4 5">
    <name type="scientific">Pseudoalteromonas haloplanktis</name>
    <name type="common">Alteromonas haloplanktis</name>
    <dbReference type="NCBI Taxonomy" id="228"/>
    <lineage>
        <taxon>Bacteria</taxon>
        <taxon>Pseudomonadati</taxon>
        <taxon>Pseudomonadota</taxon>
        <taxon>Gammaproteobacteria</taxon>
        <taxon>Alteromonadales</taxon>
        <taxon>Pseudoalteromonadaceae</taxon>
        <taxon>Pseudoalteromonas</taxon>
    </lineage>
</organism>
<dbReference type="EC" id="2.7.7.65" evidence="1"/>
<dbReference type="PANTHER" id="PTHR45138">
    <property type="entry name" value="REGULATORY COMPONENTS OF SENSORY TRANSDUCTION SYSTEM"/>
    <property type="match status" value="1"/>
</dbReference>
<dbReference type="InterPro" id="IPR000160">
    <property type="entry name" value="GGDEF_dom"/>
</dbReference>
<dbReference type="GO" id="GO:0052621">
    <property type="term" value="F:diguanylate cyclase activity"/>
    <property type="evidence" value="ECO:0007669"/>
    <property type="project" value="UniProtKB-EC"/>
</dbReference>
<evidence type="ECO:0000256" key="2">
    <source>
        <dbReference type="ARBA" id="ARBA00034247"/>
    </source>
</evidence>
<evidence type="ECO:0000259" key="3">
    <source>
        <dbReference type="PROSITE" id="PS50887"/>
    </source>
</evidence>
<dbReference type="SMART" id="SM00065">
    <property type="entry name" value="GAF"/>
    <property type="match status" value="1"/>
</dbReference>
<dbReference type="NCBIfam" id="TIGR00254">
    <property type="entry name" value="GGDEF"/>
    <property type="match status" value="1"/>
</dbReference>
<evidence type="ECO:0000313" key="5">
    <source>
        <dbReference type="Proteomes" id="UP001226574"/>
    </source>
</evidence>
<dbReference type="RefSeq" id="WP_309039014.1">
    <property type="nucleotide sequence ID" value="NZ_JAVIFY010000006.1"/>
</dbReference>
<dbReference type="SMART" id="SM00267">
    <property type="entry name" value="GGDEF"/>
    <property type="match status" value="1"/>
</dbReference>
<dbReference type="SUPFAM" id="SSF55073">
    <property type="entry name" value="Nucleotide cyclase"/>
    <property type="match status" value="1"/>
</dbReference>
<keyword evidence="4" id="KW-0808">Transferase</keyword>
<comment type="catalytic activity">
    <reaction evidence="2">
        <text>2 GTP = 3',3'-c-di-GMP + 2 diphosphate</text>
        <dbReference type="Rhea" id="RHEA:24898"/>
        <dbReference type="ChEBI" id="CHEBI:33019"/>
        <dbReference type="ChEBI" id="CHEBI:37565"/>
        <dbReference type="ChEBI" id="CHEBI:58805"/>
        <dbReference type="EC" id="2.7.7.65"/>
    </reaction>
</comment>
<dbReference type="Pfam" id="PF01590">
    <property type="entry name" value="GAF"/>
    <property type="match status" value="1"/>
</dbReference>